<evidence type="ECO:0000256" key="3">
    <source>
        <dbReference type="ARBA" id="ARBA00022853"/>
    </source>
</evidence>
<feature type="domain" description="ARID" evidence="6">
    <location>
        <begin position="829"/>
        <end position="920"/>
    </location>
</feature>
<dbReference type="InterPro" id="IPR021906">
    <property type="entry name" value="BAF250/Osa"/>
</dbReference>
<dbReference type="PROSITE" id="PS51011">
    <property type="entry name" value="ARID"/>
    <property type="match status" value="1"/>
</dbReference>
<feature type="compositionally biased region" description="Polar residues" evidence="5">
    <location>
        <begin position="440"/>
        <end position="468"/>
    </location>
</feature>
<feature type="compositionally biased region" description="Low complexity" evidence="5">
    <location>
        <begin position="120"/>
        <end position="133"/>
    </location>
</feature>
<feature type="compositionally biased region" description="Polar residues" evidence="5">
    <location>
        <begin position="546"/>
        <end position="565"/>
    </location>
</feature>
<dbReference type="GO" id="GO:0016514">
    <property type="term" value="C:SWI/SNF complex"/>
    <property type="evidence" value="ECO:0007669"/>
    <property type="project" value="InterPro"/>
</dbReference>
<keyword evidence="8" id="KW-1185">Reference proteome</keyword>
<feature type="compositionally biased region" description="Pro residues" evidence="5">
    <location>
        <begin position="337"/>
        <end position="361"/>
    </location>
</feature>
<keyword evidence="2" id="KW-0597">Phosphoprotein</keyword>
<dbReference type="Proteomes" id="UP001153712">
    <property type="component" value="Chromosome 10"/>
</dbReference>
<evidence type="ECO:0000256" key="2">
    <source>
        <dbReference type="ARBA" id="ARBA00022553"/>
    </source>
</evidence>
<protein>
    <recommendedName>
        <fullName evidence="6">ARID domain-containing protein</fullName>
    </recommendedName>
</protein>
<feature type="compositionally biased region" description="Polar residues" evidence="5">
    <location>
        <begin position="762"/>
        <end position="771"/>
    </location>
</feature>
<organism evidence="7 8">
    <name type="scientific">Phyllotreta striolata</name>
    <name type="common">Striped flea beetle</name>
    <name type="synonym">Crioceris striolata</name>
    <dbReference type="NCBI Taxonomy" id="444603"/>
    <lineage>
        <taxon>Eukaryota</taxon>
        <taxon>Metazoa</taxon>
        <taxon>Ecdysozoa</taxon>
        <taxon>Arthropoda</taxon>
        <taxon>Hexapoda</taxon>
        <taxon>Insecta</taxon>
        <taxon>Pterygota</taxon>
        <taxon>Neoptera</taxon>
        <taxon>Endopterygota</taxon>
        <taxon>Coleoptera</taxon>
        <taxon>Polyphaga</taxon>
        <taxon>Cucujiformia</taxon>
        <taxon>Chrysomeloidea</taxon>
        <taxon>Chrysomelidae</taxon>
        <taxon>Galerucinae</taxon>
        <taxon>Alticini</taxon>
        <taxon>Phyllotreta</taxon>
    </lineage>
</organism>
<dbReference type="SUPFAM" id="SSF46774">
    <property type="entry name" value="ARID-like"/>
    <property type="match status" value="1"/>
</dbReference>
<accession>A0A9N9THC1</accession>
<feature type="compositionally biased region" description="Gly residues" evidence="5">
    <location>
        <begin position="962"/>
        <end position="978"/>
    </location>
</feature>
<dbReference type="InterPro" id="IPR001606">
    <property type="entry name" value="ARID_dom"/>
</dbReference>
<feature type="compositionally biased region" description="Low complexity" evidence="5">
    <location>
        <begin position="325"/>
        <end position="336"/>
    </location>
</feature>
<gene>
    <name evidence="7" type="ORF">PHYEVI_LOCUS1874</name>
</gene>
<dbReference type="Gene3D" id="1.25.10.10">
    <property type="entry name" value="Leucine-rich Repeat Variant"/>
    <property type="match status" value="1"/>
</dbReference>
<dbReference type="EMBL" id="OU900103">
    <property type="protein sequence ID" value="CAG9855423.1"/>
    <property type="molecule type" value="Genomic_DNA"/>
</dbReference>
<dbReference type="CDD" id="cd16865">
    <property type="entry name" value="ARID_ARID1A-like"/>
    <property type="match status" value="1"/>
</dbReference>
<feature type="compositionally biased region" description="Polar residues" evidence="5">
    <location>
        <begin position="689"/>
        <end position="698"/>
    </location>
</feature>
<feature type="compositionally biased region" description="Polar residues" evidence="5">
    <location>
        <begin position="205"/>
        <end position="216"/>
    </location>
</feature>
<comment type="subcellular location">
    <subcellularLocation>
        <location evidence="1">Nucleus</location>
    </subcellularLocation>
</comment>
<dbReference type="Gene3D" id="1.10.150.60">
    <property type="entry name" value="ARID DNA-binding domain"/>
    <property type="match status" value="1"/>
</dbReference>
<feature type="compositionally biased region" description="Polar residues" evidence="5">
    <location>
        <begin position="21"/>
        <end position="39"/>
    </location>
</feature>
<dbReference type="GO" id="GO:0005654">
    <property type="term" value="C:nucleoplasm"/>
    <property type="evidence" value="ECO:0007669"/>
    <property type="project" value="TreeGrafter"/>
</dbReference>
<feature type="region of interest" description="Disordered" evidence="5">
    <location>
        <begin position="1"/>
        <end position="775"/>
    </location>
</feature>
<keyword evidence="4" id="KW-0539">Nucleus</keyword>
<dbReference type="Pfam" id="PF12031">
    <property type="entry name" value="BAF250_C"/>
    <property type="match status" value="1"/>
</dbReference>
<evidence type="ECO:0000259" key="6">
    <source>
        <dbReference type="PROSITE" id="PS51011"/>
    </source>
</evidence>
<feature type="region of interest" description="Disordered" evidence="5">
    <location>
        <begin position="936"/>
        <end position="1344"/>
    </location>
</feature>
<feature type="compositionally biased region" description="Polar residues" evidence="5">
    <location>
        <begin position="1321"/>
        <end position="1335"/>
    </location>
</feature>
<evidence type="ECO:0000313" key="8">
    <source>
        <dbReference type="Proteomes" id="UP001153712"/>
    </source>
</evidence>
<evidence type="ECO:0000256" key="1">
    <source>
        <dbReference type="ARBA" id="ARBA00004123"/>
    </source>
</evidence>
<feature type="compositionally biased region" description="Pro residues" evidence="5">
    <location>
        <begin position="980"/>
        <end position="989"/>
    </location>
</feature>
<dbReference type="Pfam" id="PF01388">
    <property type="entry name" value="ARID"/>
    <property type="match status" value="1"/>
</dbReference>
<feature type="compositionally biased region" description="Low complexity" evidence="5">
    <location>
        <begin position="217"/>
        <end position="226"/>
    </location>
</feature>
<feature type="compositionally biased region" description="Polar residues" evidence="5">
    <location>
        <begin position="726"/>
        <end position="737"/>
    </location>
</feature>
<feature type="compositionally biased region" description="Pro residues" evidence="5">
    <location>
        <begin position="1035"/>
        <end position="1061"/>
    </location>
</feature>
<keyword evidence="3" id="KW-0156">Chromatin regulator</keyword>
<proteinExistence type="predicted"/>
<dbReference type="GO" id="GO:0006357">
    <property type="term" value="P:regulation of transcription by RNA polymerase II"/>
    <property type="evidence" value="ECO:0007669"/>
    <property type="project" value="TreeGrafter"/>
</dbReference>
<dbReference type="InterPro" id="IPR036431">
    <property type="entry name" value="ARID_dom_sf"/>
</dbReference>
<dbReference type="GO" id="GO:0045893">
    <property type="term" value="P:positive regulation of DNA-templated transcription"/>
    <property type="evidence" value="ECO:0007669"/>
    <property type="project" value="TreeGrafter"/>
</dbReference>
<feature type="compositionally biased region" description="Pro residues" evidence="5">
    <location>
        <begin position="519"/>
        <end position="538"/>
    </location>
</feature>
<sequence>MAATQAEKQQNDVSSEKVQSDQHLNVNVRNSLLQNGTDKSSARGDGGVGVVHTKAKSTAGKNIAVEMSQYRQDSSGGGGGGGPATVPGQTNTNTGSGAGPTSTTSVSGQGHGPNEPGLSGEPEPTAGAPAAATDSNIYATEGPPAPSPAAAAAADGHGYGFPYGRDVHNSAEGGIHAFGPRQPFGAPKQMPPHQHQAHQRFVTGPSISQPSGPTPTLNQLLQSNNNTMPHRYPNSYGHPDQHYNQAWPPQKPIQQGYAPGPPGNAGPLPAAPPAASYRTPPTLSPAYGSGSSSSPGYSEGRSNWQSGPSGPGGHGPGPGPGPGSPGQANSSTAPASQPSPQPSQPPSHSPGPGPGMPPSPQHQPHQGFPSRPAPPTTPNAHGPDAADLSGGNSNDSSGGPAPGTPNSQGMRPTPSPTGSTGSRSMSPAVGQNIPMPPRPSSGQSDGNGPSRISHSPIVTQGSYTTPHSNPHPAHGYKGHPSMVVTGSGNQQMPLYQPNQYPQTGYPPRPPGNIQYPGPGYGPPASQPPPPPNNMPPQQFPGRSAPNPMQNSQFPPYQQSWQASMTAGSKGNGPNPPAPAAPGSQSPGGPTARPPHYLKHHLQHKMGFQNVPGSAPPSPGPPQNYHMGPPSGHHHSGMGPPPSSMGPPPNMPPASSPLLPNNHPHDGPMPPPSSTPNSHPPMVSEMMDNGITTTAQGGLNTHVTTATGGSVTSVVTTGPDGTPIDEGSQQSTLSNASAASGEDPQCTTPKATRKNDNMGLYSHPTTPQSTVPSPGAASINSMHEEYGELGSPSWPRTPASPVFNSHVPPPDTYRSKKTDSLSKLYEMDENPERKAWLDKLLAFMDDRRTPITTCPTISKNPLDLFRLYMFVKERGGFMEVTKNKTWKDIAGMLGIGASSSAAYTLRKHYTKHLLAYECQFDRGGIDPQPIINQVEATSKKKSAKATSVPSPGSSNSQDSFPPGSGGASMDGYGGYGGYPPSGNPDYPPQRPSSQSAPSPHGAGVNHHNSAAPGGPSPAGGAADNVSVSNPFDDVSPSPPPRGGPFPGGPHPSYPAGTPPRPPGQNYSGQPGYQYPGPGPGSGTSPDQYSPYPASSGYPPAVRPIYPPYSGDSSAPPPSPSNSQGPPSSAAQDPYRYNANPGSSYNPRPAYGQAPSNAGPPTSQPTGPGNYPPHPDYYRPEQVQQGAGAATGYTGGTNANKNMPPPGPQPPRRHPDFAKDQPYAYGQPRTPLYSGWPNNNQYRPPQYGGSPGGPQVAPQQWNQGGRPGGPWPNNQNYQQQQPGQPPWPGMAQPTGQNANMRPVHRPGKPFPNIMPPSGGAKGSQAQPAPSNTYSHSQMPKREITFPPDSVESTVPVLYRRKRLCRSDVGQVDAWRIIMCLRSGLLSESTYALDMLNILLFDDSSVGYFGLSQWPGLLDLLMEHFKRSLSEMFDGPYPRDDKLIEPAEVDLGGVTRPIDPNMKTIVLHETTNYTFVSRKGHPVKLVDRPDDVFVQDHVKDWDTKGDPNRANILAEIPTDPWHTNADHILPPFQAEFCRIPFHMRLEDDKMKSDKDDAVSDKKIKSSPDDATPDEAAAPPSKMCNAKICEKRLRAKSLLDVIYRITPDYEPDETETTATKIKTEVLSEKVNCEESPSIDLNISVNGECVDTKGQSVRDPSGTLKRRRISDYEDEAYTRDEASLMLLTESQDNIGKRCVCLSNILRSLTFIPGNENEFAKSETFLALIGKLLLLHHEHPPRTQKTRNYDREEDADFADSCSSLQGESEWWWDFLVQIRENILVSISNIAGQIDVSLFDEEVARPLLDGLLHWAICPSATGQDPFASVGPTSLLSPQRLALEALCKLCVTNSNVDLVIATPPFSRLERLCIVLTKHLCRSEDQVLREFSINLLHYLAAADSSMARVVASQTPCVSLLVAFIEQAEQSAMGVANQHGISALRDNPDSMGTSLDMLRRAAATLVFLARHPENKPLLVQQESRLLALVMSQILDQQVALLLSKVLYQISRS</sequence>
<feature type="compositionally biased region" description="Low complexity" evidence="5">
    <location>
        <begin position="1062"/>
        <end position="1074"/>
    </location>
</feature>
<dbReference type="InterPro" id="IPR033388">
    <property type="entry name" value="BAF250_C"/>
</dbReference>
<dbReference type="PANTHER" id="PTHR12656">
    <property type="entry name" value="BRG-1 ASSOCIATED FACTOR 250 BAF250"/>
    <property type="match status" value="1"/>
</dbReference>
<dbReference type="GO" id="GO:0071565">
    <property type="term" value="C:nBAF complex"/>
    <property type="evidence" value="ECO:0007669"/>
    <property type="project" value="TreeGrafter"/>
</dbReference>
<feature type="compositionally biased region" description="Low complexity" evidence="5">
    <location>
        <begin position="1081"/>
        <end position="1098"/>
    </location>
</feature>
<dbReference type="OrthoDB" id="8709537at2759"/>
<evidence type="ECO:0000313" key="7">
    <source>
        <dbReference type="EMBL" id="CAG9855423.1"/>
    </source>
</evidence>
<dbReference type="SMART" id="SM01014">
    <property type="entry name" value="ARID"/>
    <property type="match status" value="1"/>
</dbReference>
<dbReference type="GO" id="GO:0031491">
    <property type="term" value="F:nucleosome binding"/>
    <property type="evidence" value="ECO:0007669"/>
    <property type="project" value="TreeGrafter"/>
</dbReference>
<dbReference type="GO" id="GO:0003677">
    <property type="term" value="F:DNA binding"/>
    <property type="evidence" value="ECO:0007669"/>
    <property type="project" value="InterPro"/>
</dbReference>
<feature type="compositionally biased region" description="Low complexity" evidence="5">
    <location>
        <begin position="284"/>
        <end position="308"/>
    </location>
</feature>
<feature type="compositionally biased region" description="Pro residues" evidence="5">
    <location>
        <begin position="638"/>
        <end position="654"/>
    </location>
</feature>
<feature type="compositionally biased region" description="Low complexity" evidence="5">
    <location>
        <begin position="580"/>
        <end position="589"/>
    </location>
</feature>
<feature type="compositionally biased region" description="Polar residues" evidence="5">
    <location>
        <begin position="947"/>
        <end position="958"/>
    </location>
</feature>
<feature type="compositionally biased region" description="Low complexity" evidence="5">
    <location>
        <begin position="386"/>
        <end position="399"/>
    </location>
</feature>
<dbReference type="SMART" id="SM00501">
    <property type="entry name" value="BRIGHT"/>
    <property type="match status" value="1"/>
</dbReference>
<feature type="compositionally biased region" description="Low complexity" evidence="5">
    <location>
        <begin position="90"/>
        <end position="108"/>
    </location>
</feature>
<evidence type="ECO:0000256" key="4">
    <source>
        <dbReference type="ARBA" id="ARBA00023242"/>
    </source>
</evidence>
<feature type="compositionally biased region" description="Polar residues" evidence="5">
    <location>
        <begin position="484"/>
        <end position="502"/>
    </location>
</feature>
<dbReference type="InterPro" id="IPR011989">
    <property type="entry name" value="ARM-like"/>
</dbReference>
<reference evidence="7" key="1">
    <citation type="submission" date="2022-01" db="EMBL/GenBank/DDBJ databases">
        <authorList>
            <person name="King R."/>
        </authorList>
    </citation>
    <scope>NUCLEOTIDE SEQUENCE</scope>
</reference>
<dbReference type="SUPFAM" id="SSF48371">
    <property type="entry name" value="ARM repeat"/>
    <property type="match status" value="1"/>
</dbReference>
<dbReference type="PANTHER" id="PTHR12656:SF5">
    <property type="entry name" value="TRITHORAX GROUP PROTEIN OSA"/>
    <property type="match status" value="1"/>
</dbReference>
<feature type="compositionally biased region" description="Polar residues" evidence="5">
    <location>
        <begin position="1"/>
        <end position="13"/>
    </location>
</feature>
<feature type="compositionally biased region" description="Basic and acidic residues" evidence="5">
    <location>
        <begin position="1545"/>
        <end position="1564"/>
    </location>
</feature>
<feature type="compositionally biased region" description="Low complexity" evidence="5">
    <location>
        <begin position="1269"/>
        <end position="1280"/>
    </location>
</feature>
<dbReference type="GO" id="GO:0035060">
    <property type="term" value="C:brahma complex"/>
    <property type="evidence" value="ECO:0007669"/>
    <property type="project" value="InterPro"/>
</dbReference>
<dbReference type="GO" id="GO:0006338">
    <property type="term" value="P:chromatin remodeling"/>
    <property type="evidence" value="ECO:0007669"/>
    <property type="project" value="InterPro"/>
</dbReference>
<name>A0A9N9THC1_PHYSR</name>
<feature type="compositionally biased region" description="Low complexity" evidence="5">
    <location>
        <begin position="700"/>
        <end position="721"/>
    </location>
</feature>
<feature type="compositionally biased region" description="Pro residues" evidence="5">
    <location>
        <begin position="259"/>
        <end position="272"/>
    </location>
</feature>
<dbReference type="InterPro" id="IPR016024">
    <property type="entry name" value="ARM-type_fold"/>
</dbReference>
<feature type="compositionally biased region" description="Low complexity" evidence="5">
    <location>
        <begin position="1008"/>
        <end position="1021"/>
    </location>
</feature>
<feature type="compositionally biased region" description="Low complexity" evidence="5">
    <location>
        <begin position="409"/>
        <end position="427"/>
    </location>
</feature>
<feature type="region of interest" description="Disordered" evidence="5">
    <location>
        <begin position="1545"/>
        <end position="1576"/>
    </location>
</feature>
<feature type="compositionally biased region" description="Polar residues" evidence="5">
    <location>
        <begin position="1152"/>
        <end position="1165"/>
    </location>
</feature>
<evidence type="ECO:0000256" key="5">
    <source>
        <dbReference type="SAM" id="MobiDB-lite"/>
    </source>
</evidence>